<dbReference type="GO" id="GO:0016757">
    <property type="term" value="F:glycosyltransferase activity"/>
    <property type="evidence" value="ECO:0007669"/>
    <property type="project" value="UniProtKB-KW"/>
</dbReference>
<protein>
    <submittedName>
        <fullName evidence="4">Glycosyltransferase involved in cell wall biosynthesis</fullName>
    </submittedName>
</protein>
<dbReference type="CDD" id="cd03794">
    <property type="entry name" value="GT4_WbuB-like"/>
    <property type="match status" value="1"/>
</dbReference>
<organism evidence="4 5">
    <name type="scientific">Gellertiella hungarica</name>
    <dbReference type="NCBI Taxonomy" id="1572859"/>
    <lineage>
        <taxon>Bacteria</taxon>
        <taxon>Pseudomonadati</taxon>
        <taxon>Pseudomonadota</taxon>
        <taxon>Alphaproteobacteria</taxon>
        <taxon>Hyphomicrobiales</taxon>
        <taxon>Rhizobiaceae</taxon>
        <taxon>Gellertiella</taxon>
    </lineage>
</organism>
<evidence type="ECO:0000259" key="3">
    <source>
        <dbReference type="Pfam" id="PF13579"/>
    </source>
</evidence>
<dbReference type="Pfam" id="PF13692">
    <property type="entry name" value="Glyco_trans_1_4"/>
    <property type="match status" value="1"/>
</dbReference>
<dbReference type="PANTHER" id="PTHR12526">
    <property type="entry name" value="GLYCOSYLTRANSFERASE"/>
    <property type="match status" value="1"/>
</dbReference>
<keyword evidence="1" id="KW-0328">Glycosyltransferase</keyword>
<evidence type="ECO:0000256" key="1">
    <source>
        <dbReference type="ARBA" id="ARBA00022676"/>
    </source>
</evidence>
<keyword evidence="2 4" id="KW-0808">Transferase</keyword>
<gene>
    <name evidence="4" type="ORF">GGR23_001389</name>
</gene>
<dbReference type="RefSeq" id="WP_183365446.1">
    <property type="nucleotide sequence ID" value="NZ_JACIEZ010000002.1"/>
</dbReference>
<reference evidence="4 5" key="1">
    <citation type="submission" date="2020-08" db="EMBL/GenBank/DDBJ databases">
        <title>Genomic Encyclopedia of Type Strains, Phase IV (KMG-IV): sequencing the most valuable type-strain genomes for metagenomic binning, comparative biology and taxonomic classification.</title>
        <authorList>
            <person name="Goeker M."/>
        </authorList>
    </citation>
    <scope>NUCLEOTIDE SEQUENCE [LARGE SCALE GENOMIC DNA]</scope>
    <source>
        <strain evidence="4 5">DSM 29853</strain>
    </source>
</reference>
<accession>A0A7W6J3T4</accession>
<feature type="domain" description="Glycosyltransferase subfamily 4-like N-terminal" evidence="3">
    <location>
        <begin position="22"/>
        <end position="155"/>
    </location>
</feature>
<dbReference type="SUPFAM" id="SSF53756">
    <property type="entry name" value="UDP-Glycosyltransferase/glycogen phosphorylase"/>
    <property type="match status" value="1"/>
</dbReference>
<dbReference type="AlphaFoldDB" id="A0A7W6J3T4"/>
<evidence type="ECO:0000313" key="5">
    <source>
        <dbReference type="Proteomes" id="UP000528286"/>
    </source>
</evidence>
<dbReference type="PANTHER" id="PTHR12526:SF629">
    <property type="entry name" value="TEICHURONIC ACID BIOSYNTHESIS GLYCOSYLTRANSFERASE TUAH-RELATED"/>
    <property type="match status" value="1"/>
</dbReference>
<dbReference type="Gene3D" id="3.40.50.2000">
    <property type="entry name" value="Glycogen Phosphorylase B"/>
    <property type="match status" value="2"/>
</dbReference>
<comment type="caution">
    <text evidence="4">The sequence shown here is derived from an EMBL/GenBank/DDBJ whole genome shotgun (WGS) entry which is preliminary data.</text>
</comment>
<keyword evidence="5" id="KW-1185">Reference proteome</keyword>
<evidence type="ECO:0000313" key="4">
    <source>
        <dbReference type="EMBL" id="MBB4064212.1"/>
    </source>
</evidence>
<sequence>MKIAHLTSAHGRFDIRIFMKECRSLVEAGHDVSLVVADGKGDQISEGVHILDTGSAGSRIDRMVHSSRRVFKRARRLRADVYHLHDPELIPWGLCLRALGAKVIFDAHEDLPKQIKSKPYLSEWQKAVVSAAVQGGEALAFRMMSGLIGATPSITKKLSAYAKRVEAINNFPLLGELEAPEKNPKRANEVCYVGGISWIRGCRELVSAMRLVTTDVVLNLVGPVQDASLRVDMKEDAGWSRVKEAGVVDRIGVRSIMARSRAGIVTFLPAPNHTEAQPNKMFEYMSAGLPVIASNFPLWREVVEGSGCGLCVDPAKPEEIARAIDWIIMNPVEAEAMGRRGQEATKNRYNWPNEAEKLVKFYTQI</sequence>
<dbReference type="Pfam" id="PF13579">
    <property type="entry name" value="Glyco_trans_4_4"/>
    <property type="match status" value="1"/>
</dbReference>
<dbReference type="InterPro" id="IPR028098">
    <property type="entry name" value="Glyco_trans_4-like_N"/>
</dbReference>
<proteinExistence type="predicted"/>
<dbReference type="EMBL" id="JACIEZ010000002">
    <property type="protein sequence ID" value="MBB4064212.1"/>
    <property type="molecule type" value="Genomic_DNA"/>
</dbReference>
<evidence type="ECO:0000256" key="2">
    <source>
        <dbReference type="ARBA" id="ARBA00022679"/>
    </source>
</evidence>
<dbReference type="Proteomes" id="UP000528286">
    <property type="component" value="Unassembled WGS sequence"/>
</dbReference>
<name>A0A7W6J3T4_9HYPH</name>